<dbReference type="PATRIC" id="fig|523850.10.peg.928"/>
<dbReference type="STRING" id="523850.TON_0920"/>
<evidence type="ECO:0000256" key="1">
    <source>
        <dbReference type="SAM" id="Phobius"/>
    </source>
</evidence>
<keyword evidence="1" id="KW-1133">Transmembrane helix</keyword>
<sequence>MPRGAGRGYSRGFGRGYYRRSFGFYGLIDLLFLIGILYFFVKLFIVAAPYAVGLIALLILREFLRPRLWGWRRPF</sequence>
<reference evidence="2 3" key="1">
    <citation type="journal article" date="2008" name="J. Bacteriol.">
        <title>The complete genome sequence of Thermococcus onnurineus NA1 reveals a mixed heterotrophic and carboxydotrophic metabolism.</title>
        <authorList>
            <person name="Lee H.S."/>
            <person name="Kang S.G."/>
            <person name="Bae S.S."/>
            <person name="Lim J.K."/>
            <person name="Cho Y."/>
            <person name="Kim Y.J."/>
            <person name="Jeon J.H."/>
            <person name="Cha S.S."/>
            <person name="Kwon K.K."/>
            <person name="Kim H.T."/>
            <person name="Park C.J."/>
            <person name="Lee H.W."/>
            <person name="Kim S.I."/>
            <person name="Chun J."/>
            <person name="Colwell R.R."/>
            <person name="Kim S.J."/>
            <person name="Lee J.H."/>
        </authorList>
    </citation>
    <scope>NUCLEOTIDE SEQUENCE [LARGE SCALE GENOMIC DNA]</scope>
    <source>
        <strain evidence="2 3">NA1</strain>
    </source>
</reference>
<name>B6YWE5_THEON</name>
<evidence type="ECO:0000313" key="2">
    <source>
        <dbReference type="EMBL" id="ACJ16408.1"/>
    </source>
</evidence>
<dbReference type="AlphaFoldDB" id="B6YWE5"/>
<organism evidence="2 3">
    <name type="scientific">Thermococcus onnurineus (strain NA1)</name>
    <dbReference type="NCBI Taxonomy" id="523850"/>
    <lineage>
        <taxon>Archaea</taxon>
        <taxon>Methanobacteriati</taxon>
        <taxon>Methanobacteriota</taxon>
        <taxon>Thermococci</taxon>
        <taxon>Thermococcales</taxon>
        <taxon>Thermococcaceae</taxon>
        <taxon>Thermococcus</taxon>
    </lineage>
</organism>
<feature type="transmembrane region" description="Helical" evidence="1">
    <location>
        <begin position="21"/>
        <end position="41"/>
    </location>
</feature>
<dbReference type="OrthoDB" id="102639at2157"/>
<dbReference type="eggNOG" id="arCOG11082">
    <property type="taxonomic scope" value="Archaea"/>
</dbReference>
<keyword evidence="1" id="KW-0812">Transmembrane</keyword>
<protein>
    <submittedName>
        <fullName evidence="2">Uncharacterized protein</fullName>
    </submittedName>
</protein>
<evidence type="ECO:0000313" key="3">
    <source>
        <dbReference type="Proteomes" id="UP000002727"/>
    </source>
</evidence>
<dbReference type="EMBL" id="CP000855">
    <property type="protein sequence ID" value="ACJ16408.1"/>
    <property type="molecule type" value="Genomic_DNA"/>
</dbReference>
<proteinExistence type="predicted"/>
<dbReference type="Proteomes" id="UP000002727">
    <property type="component" value="Chromosome"/>
</dbReference>
<feature type="transmembrane region" description="Helical" evidence="1">
    <location>
        <begin position="47"/>
        <end position="64"/>
    </location>
</feature>
<dbReference type="RefSeq" id="WP_012571880.1">
    <property type="nucleotide sequence ID" value="NC_011529.1"/>
</dbReference>
<dbReference type="GeneID" id="7017223"/>
<keyword evidence="3" id="KW-1185">Reference proteome</keyword>
<dbReference type="HOGENOM" id="CLU_197259_0_0_2"/>
<gene>
    <name evidence="2" type="ordered locus">TON_0920</name>
</gene>
<dbReference type="KEGG" id="ton:TON_0920"/>
<keyword evidence="1" id="KW-0472">Membrane</keyword>
<accession>B6YWE5</accession>